<dbReference type="Pfam" id="PF00873">
    <property type="entry name" value="ACR_tran"/>
    <property type="match status" value="1"/>
</dbReference>
<dbReference type="PANTHER" id="PTHR32063">
    <property type="match status" value="1"/>
</dbReference>
<feature type="transmembrane region" description="Helical" evidence="1">
    <location>
        <begin position="12"/>
        <end position="34"/>
    </location>
</feature>
<feature type="transmembrane region" description="Helical" evidence="1">
    <location>
        <begin position="861"/>
        <end position="880"/>
    </location>
</feature>
<dbReference type="Gene3D" id="3.30.2090.10">
    <property type="entry name" value="Multidrug efflux transporter AcrB TolC docking domain, DN and DC subdomains"/>
    <property type="match status" value="2"/>
</dbReference>
<dbReference type="PANTHER" id="PTHR32063:SF0">
    <property type="entry name" value="SWARMING MOTILITY PROTEIN SWRC"/>
    <property type="match status" value="1"/>
</dbReference>
<gene>
    <name evidence="2" type="ORF">H8S08_10340</name>
</gene>
<proteinExistence type="predicted"/>
<feature type="transmembrane region" description="Helical" evidence="1">
    <location>
        <begin position="346"/>
        <end position="365"/>
    </location>
</feature>
<feature type="transmembrane region" description="Helical" evidence="1">
    <location>
        <begin position="398"/>
        <end position="419"/>
    </location>
</feature>
<keyword evidence="1" id="KW-0472">Membrane</keyword>
<dbReference type="EMBL" id="JACOOK010000006">
    <property type="protein sequence ID" value="MBC5617410.1"/>
    <property type="molecule type" value="Genomic_DNA"/>
</dbReference>
<sequence>MIKRLIERPVAVTMTLIAVLVLGFVSIGMLPVSLMPDIQIPQITVRVVDDNASARELDATIVKPLKNQLMQVSHLRDITTEARNGTGTIFMQFDPGSDINYLFIETNEKIDRAMSSLPRDMERPKVVKASATDIPAFFINMSLTDEDDDGVVASSRELFPVSPKFMELSRFAGQVIAKRIEQIPQVAMVDVSGLSYPELLIVPDRKKLESLGISEQTLENALQRNNIKLGNLTIREGEYQYDIRFESDILSKKDIENVYLNIHDRLYQFKDLATVIEHPQRRQGMVRSDSHNAVSMAVIKQSDAQMSDLRAEINGLMQHFRNEYPHVQFTVTRDQTQLLEYSIGNLRNDIIVGALLACLIIFLFMQDFRTPVLVTITIPLALIVSLLFFHLLGITINIVSLSGLVLGIGMMVDNSIVVIDNISQHWDRGEPLKEAVPAATNEVFGPMLSSVLTTCSVFVPLIFLSGIAGSLFYDQAMAVAIGLFSSLMVSVLVIPVYYYLFYRKSLFRPTNRYLEKLAVVDFRGGYERILKWFFRHQRFVWISFIAVFPALWFVYTEIDKEKLPPLTQDDMLMSIDWNSRISPEDNDRRTDALMSEVADLAAQRTAMTGIQQFILSHTRELSASEALVYVRAKSPDHLPQIKERLEKRLKEQYPDAMFHFEMAGNIFDMIFSETEPPLVARLKPTNGRAPDPDKLNALLGELSRALPDIYIEPAVWQEHVLFVVKPRVMALYGIDYNTVFSALKKATNQNRLFTINEGTFSIPVVSGNRSQLSADILETKVTNGAGVDIPLSMLVGETRSRDLKNIISGTEGDFYPVNVDASDRQIPQLMSTIRAVVQQNDDFDVGFSGSYFSNRTMIGELIVVLTVAFLLLFFILAAQFESLVQPLIILSEILVDIFGALLILWLLGASINLMSLIGLVVMCGVVINDSILKVDTINKLRKNGYSLIRAIMEGGSRRIKPIVMTSLTTILAVLPFLYRGDMGSDLQYPLSLTLISGMIVGTVVSVFYVPVFYYTIYKSKKKR</sequence>
<feature type="transmembrane region" description="Helical" evidence="1">
    <location>
        <begin position="990"/>
        <end position="1016"/>
    </location>
</feature>
<feature type="transmembrane region" description="Helical" evidence="1">
    <location>
        <begin position="479"/>
        <end position="502"/>
    </location>
</feature>
<name>A0ABR7CPY4_9BACT</name>
<evidence type="ECO:0000313" key="2">
    <source>
        <dbReference type="EMBL" id="MBC5617410.1"/>
    </source>
</evidence>
<dbReference type="SUPFAM" id="SSF82866">
    <property type="entry name" value="Multidrug efflux transporter AcrB transmembrane domain"/>
    <property type="match status" value="2"/>
</dbReference>
<dbReference type="PRINTS" id="PR00702">
    <property type="entry name" value="ACRIFLAVINRP"/>
</dbReference>
<dbReference type="RefSeq" id="WP_118656656.1">
    <property type="nucleotide sequence ID" value="NZ_JACOOK010000006.1"/>
</dbReference>
<feature type="transmembrane region" description="Helical" evidence="1">
    <location>
        <begin position="538"/>
        <end position="555"/>
    </location>
</feature>
<dbReference type="Gene3D" id="3.30.70.1320">
    <property type="entry name" value="Multidrug efflux transporter AcrB pore domain like"/>
    <property type="match status" value="1"/>
</dbReference>
<feature type="transmembrane region" description="Helical" evidence="1">
    <location>
        <begin position="451"/>
        <end position="473"/>
    </location>
</feature>
<dbReference type="InterPro" id="IPR027463">
    <property type="entry name" value="AcrB_DN_DC_subdom"/>
</dbReference>
<organism evidence="2 3">
    <name type="scientific">Alistipes hominis</name>
    <dbReference type="NCBI Taxonomy" id="2763015"/>
    <lineage>
        <taxon>Bacteria</taxon>
        <taxon>Pseudomonadati</taxon>
        <taxon>Bacteroidota</taxon>
        <taxon>Bacteroidia</taxon>
        <taxon>Bacteroidales</taxon>
        <taxon>Rikenellaceae</taxon>
        <taxon>Alistipes</taxon>
    </lineage>
</organism>
<dbReference type="Gene3D" id="3.30.70.1440">
    <property type="entry name" value="Multidrug efflux transporter AcrB pore domain"/>
    <property type="match status" value="1"/>
</dbReference>
<accession>A0ABR7CPY4</accession>
<feature type="transmembrane region" description="Helical" evidence="1">
    <location>
        <begin position="959"/>
        <end position="978"/>
    </location>
</feature>
<dbReference type="SUPFAM" id="SSF82693">
    <property type="entry name" value="Multidrug efflux transporter AcrB pore domain, PN1, PN2, PC1 and PC2 subdomains"/>
    <property type="match status" value="2"/>
</dbReference>
<feature type="transmembrane region" description="Helical" evidence="1">
    <location>
        <begin position="372"/>
        <end position="392"/>
    </location>
</feature>
<dbReference type="InterPro" id="IPR001036">
    <property type="entry name" value="Acrflvin-R"/>
</dbReference>
<evidence type="ECO:0000313" key="3">
    <source>
        <dbReference type="Proteomes" id="UP000636891"/>
    </source>
</evidence>
<feature type="transmembrane region" description="Helical" evidence="1">
    <location>
        <begin position="913"/>
        <end position="932"/>
    </location>
</feature>
<dbReference type="Gene3D" id="1.20.1640.10">
    <property type="entry name" value="Multidrug efflux transporter AcrB transmembrane domain"/>
    <property type="match status" value="2"/>
</dbReference>
<dbReference type="Gene3D" id="3.30.70.1430">
    <property type="entry name" value="Multidrug efflux transporter AcrB pore domain"/>
    <property type="match status" value="2"/>
</dbReference>
<dbReference type="Proteomes" id="UP000636891">
    <property type="component" value="Unassembled WGS sequence"/>
</dbReference>
<feature type="transmembrane region" description="Helical" evidence="1">
    <location>
        <begin position="887"/>
        <end position="907"/>
    </location>
</feature>
<evidence type="ECO:0000256" key="1">
    <source>
        <dbReference type="SAM" id="Phobius"/>
    </source>
</evidence>
<keyword evidence="1" id="KW-0812">Transmembrane</keyword>
<dbReference type="SUPFAM" id="SSF82714">
    <property type="entry name" value="Multidrug efflux transporter AcrB TolC docking domain, DN and DC subdomains"/>
    <property type="match status" value="1"/>
</dbReference>
<keyword evidence="1" id="KW-1133">Transmembrane helix</keyword>
<protein>
    <submittedName>
        <fullName evidence="2">Efflux RND transporter permease subunit</fullName>
    </submittedName>
</protein>
<comment type="caution">
    <text evidence="2">The sequence shown here is derived from an EMBL/GenBank/DDBJ whole genome shotgun (WGS) entry which is preliminary data.</text>
</comment>
<reference evidence="2 3" key="1">
    <citation type="submission" date="2020-08" db="EMBL/GenBank/DDBJ databases">
        <title>Genome public.</title>
        <authorList>
            <person name="Liu C."/>
            <person name="Sun Q."/>
        </authorList>
    </citation>
    <scope>NUCLEOTIDE SEQUENCE [LARGE SCALE GENOMIC DNA]</scope>
    <source>
        <strain evidence="2 3">New-7</strain>
    </source>
</reference>
<keyword evidence="3" id="KW-1185">Reference proteome</keyword>